<feature type="binding site" evidence="8">
    <location>
        <position position="316"/>
    </location>
    <ligand>
        <name>FAD</name>
        <dbReference type="ChEBI" id="CHEBI:57692"/>
    </ligand>
</feature>
<evidence type="ECO:0000259" key="11">
    <source>
        <dbReference type="Pfam" id="PF02852"/>
    </source>
</evidence>
<evidence type="ECO:0000256" key="4">
    <source>
        <dbReference type="ARBA" id="ARBA00022857"/>
    </source>
</evidence>
<dbReference type="eggNOG" id="COG1249">
    <property type="taxonomic scope" value="Bacteria"/>
</dbReference>
<evidence type="ECO:0000256" key="6">
    <source>
        <dbReference type="ARBA" id="ARBA00023157"/>
    </source>
</evidence>
<comment type="cofactor">
    <cofactor evidence="8">
        <name>FAD</name>
        <dbReference type="ChEBI" id="CHEBI:57692"/>
    </cofactor>
    <text evidence="8">Binds 1 FAD per subunit.</text>
</comment>
<dbReference type="PATRIC" id="fig|861450.3.peg.148"/>
<dbReference type="Pfam" id="PF02852">
    <property type="entry name" value="Pyr_redox_dim"/>
    <property type="match status" value="1"/>
</dbReference>
<feature type="binding site" evidence="8">
    <location>
        <position position="275"/>
    </location>
    <ligand>
        <name>NAD(+)</name>
        <dbReference type="ChEBI" id="CHEBI:57540"/>
    </ligand>
</feature>
<dbReference type="PRINTS" id="PR00368">
    <property type="entry name" value="FADPNR"/>
</dbReference>
<keyword evidence="5 10" id="KW-0560">Oxidoreductase</keyword>
<keyword evidence="6" id="KW-1015">Disulfide bond</keyword>
<protein>
    <submittedName>
        <fullName evidence="13">Pyridine nucleotide-disulfide oxidoreductase</fullName>
    </submittedName>
</protein>
<sequence>MTKQYDLIVIGTGAANIVTDAAARRGLHIAIVERGKFGGTCLNRGCIPTKILVTPANCVREIREAERIGVKAGTPSLDWRLVSDRLWKYLNAASPGTRNYYAAMDIIDIYEGTASFIGKKTLRIAMNDGTEAEIGAGKIVLGTGCRTNIPRLEGLEDAGYVTSESLFGDKYPEKPYKSLIVVGGGPIGCEFSHIFNAAGTKVTIIQHNVRLLPKDDEDISAFLLKQFRNYGIDVELNKDTVSVEVKNGEKVLHYKDRTSGEEGSVAAEEILIAPGIKPSTDLLRLENTDITVDSRGYIETNEFLETAAEGIWALGDINGLAPFRHKANYEAEVIAHNLFEDNMPDNWRWARYDVVPAVTYTYPEAAHVGMTEAAARKAGYDVDVVYNHYSAAVKGYALGFLKGHDDDGFVKLVIDKKTTYLLGAHIIGHEASILIQPFINLMNAGEQKLQIRHEEIASPAAKKLRAEGLTRNLVPQSIYTIGETMTPHPSLQEVTMWTRYYYEGK</sequence>
<comment type="similarity">
    <text evidence="1 10">Belongs to the class-I pyridine nucleotide-disulfide oxidoreductase family.</text>
</comment>
<dbReference type="GO" id="GO:0000166">
    <property type="term" value="F:nucleotide binding"/>
    <property type="evidence" value="ECO:0007669"/>
    <property type="project" value="UniProtKB-KW"/>
</dbReference>
<keyword evidence="14" id="KW-1185">Reference proteome</keyword>
<name>G9YEU4_9FIRM</name>
<evidence type="ECO:0000259" key="12">
    <source>
        <dbReference type="Pfam" id="PF07992"/>
    </source>
</evidence>
<dbReference type="Gene3D" id="3.30.390.30">
    <property type="match status" value="1"/>
</dbReference>
<dbReference type="InterPro" id="IPR004099">
    <property type="entry name" value="Pyr_nucl-diS_OxRdtase_dimer"/>
</dbReference>
<gene>
    <name evidence="13" type="ORF">HMPREF0080_00154</name>
</gene>
<comment type="caution">
    <text evidence="13">The sequence shown here is derived from an EMBL/GenBank/DDBJ whole genome shotgun (WGS) entry which is preliminary data.</text>
</comment>
<keyword evidence="3 8" id="KW-0274">FAD</keyword>
<dbReference type="RefSeq" id="WP_006789137.1">
    <property type="nucleotide sequence ID" value="NZ_JH417564.1"/>
</dbReference>
<evidence type="ECO:0000256" key="9">
    <source>
        <dbReference type="PIRSR" id="PIRSR000350-4"/>
    </source>
</evidence>
<dbReference type="GO" id="GO:0016668">
    <property type="term" value="F:oxidoreductase activity, acting on a sulfur group of donors, NAD(P) as acceptor"/>
    <property type="evidence" value="ECO:0007669"/>
    <property type="project" value="InterPro"/>
</dbReference>
<keyword evidence="4" id="KW-0521">NADP</keyword>
<dbReference type="SUPFAM" id="SSF51905">
    <property type="entry name" value="FAD/NAD(P)-binding domain"/>
    <property type="match status" value="1"/>
</dbReference>
<organism evidence="13 14">
    <name type="scientific">Anaeroglobus geminatus F0357</name>
    <dbReference type="NCBI Taxonomy" id="861450"/>
    <lineage>
        <taxon>Bacteria</taxon>
        <taxon>Bacillati</taxon>
        <taxon>Bacillota</taxon>
        <taxon>Negativicutes</taxon>
        <taxon>Veillonellales</taxon>
        <taxon>Veillonellaceae</taxon>
        <taxon>Anaeroglobus</taxon>
    </lineage>
</organism>
<evidence type="ECO:0000313" key="14">
    <source>
        <dbReference type="Proteomes" id="UP000005481"/>
    </source>
</evidence>
<evidence type="ECO:0000256" key="3">
    <source>
        <dbReference type="ARBA" id="ARBA00022827"/>
    </source>
</evidence>
<evidence type="ECO:0000256" key="2">
    <source>
        <dbReference type="ARBA" id="ARBA00022630"/>
    </source>
</evidence>
<dbReference type="HOGENOM" id="CLU_016755_1_2_9"/>
<dbReference type="STRING" id="861450.HMPREF0080_00154"/>
<dbReference type="Pfam" id="PF07992">
    <property type="entry name" value="Pyr_redox_2"/>
    <property type="match status" value="1"/>
</dbReference>
<feature type="binding site" evidence="8">
    <location>
        <position position="50"/>
    </location>
    <ligand>
        <name>FAD</name>
        <dbReference type="ChEBI" id="CHEBI:57692"/>
    </ligand>
</feature>
<evidence type="ECO:0000256" key="8">
    <source>
        <dbReference type="PIRSR" id="PIRSR000350-3"/>
    </source>
</evidence>
<dbReference type="InterPro" id="IPR001100">
    <property type="entry name" value="Pyr_nuc-diS_OxRdtase"/>
</dbReference>
<dbReference type="Proteomes" id="UP000005481">
    <property type="component" value="Unassembled WGS sequence"/>
</dbReference>
<evidence type="ECO:0000256" key="10">
    <source>
        <dbReference type="RuleBase" id="RU003691"/>
    </source>
</evidence>
<dbReference type="InterPro" id="IPR012999">
    <property type="entry name" value="Pyr_OxRdtase_I_AS"/>
</dbReference>
<reference evidence="13 14" key="1">
    <citation type="submission" date="2011-08" db="EMBL/GenBank/DDBJ databases">
        <authorList>
            <person name="Weinstock G."/>
            <person name="Sodergren E."/>
            <person name="Clifton S."/>
            <person name="Fulton L."/>
            <person name="Fulton B."/>
            <person name="Courtney L."/>
            <person name="Fronick C."/>
            <person name="Harrison M."/>
            <person name="Strong C."/>
            <person name="Farmer C."/>
            <person name="Delahaunty K."/>
            <person name="Markovic C."/>
            <person name="Hall O."/>
            <person name="Minx P."/>
            <person name="Tomlinson C."/>
            <person name="Mitreva M."/>
            <person name="Hou S."/>
            <person name="Chen J."/>
            <person name="Wollam A."/>
            <person name="Pepin K.H."/>
            <person name="Johnson M."/>
            <person name="Bhonagiri V."/>
            <person name="Zhang X."/>
            <person name="Suruliraj S."/>
            <person name="Warren W."/>
            <person name="Chinwalla A."/>
            <person name="Mardis E.R."/>
            <person name="Wilson R.K."/>
        </authorList>
    </citation>
    <scope>NUCLEOTIDE SEQUENCE [LARGE SCALE GENOMIC DNA]</scope>
    <source>
        <strain evidence="13 14">F0357</strain>
    </source>
</reference>
<dbReference type="Gene3D" id="3.50.50.60">
    <property type="entry name" value="FAD/NAD(P)-binding domain"/>
    <property type="match status" value="2"/>
</dbReference>
<keyword evidence="8" id="KW-0547">Nucleotide-binding</keyword>
<dbReference type="InterPro" id="IPR023753">
    <property type="entry name" value="FAD/NAD-binding_dom"/>
</dbReference>
<feature type="domain" description="Pyridine nucleotide-disulphide oxidoreductase dimerisation" evidence="11">
    <location>
        <begin position="355"/>
        <end position="461"/>
    </location>
</feature>
<dbReference type="OrthoDB" id="9807946at2"/>
<keyword evidence="2 10" id="KW-0285">Flavoprotein</keyword>
<dbReference type="PIRSF" id="PIRSF000350">
    <property type="entry name" value="Mercury_reductase_MerA"/>
    <property type="match status" value="1"/>
</dbReference>
<keyword evidence="7 10" id="KW-0676">Redox-active center</keyword>
<dbReference type="AlphaFoldDB" id="G9YEU4"/>
<dbReference type="PRINTS" id="PR00411">
    <property type="entry name" value="PNDRDTASEI"/>
</dbReference>
<dbReference type="InterPro" id="IPR016156">
    <property type="entry name" value="FAD/NAD-linked_Rdtase_dimer_sf"/>
</dbReference>
<evidence type="ECO:0000256" key="1">
    <source>
        <dbReference type="ARBA" id="ARBA00007532"/>
    </source>
</evidence>
<dbReference type="PANTHER" id="PTHR43014">
    <property type="entry name" value="MERCURIC REDUCTASE"/>
    <property type="match status" value="1"/>
</dbReference>
<evidence type="ECO:0000256" key="5">
    <source>
        <dbReference type="ARBA" id="ARBA00023002"/>
    </source>
</evidence>
<keyword evidence="8" id="KW-0520">NAD</keyword>
<accession>G9YEU4</accession>
<dbReference type="InterPro" id="IPR036188">
    <property type="entry name" value="FAD/NAD-bd_sf"/>
</dbReference>
<dbReference type="SUPFAM" id="SSF55424">
    <property type="entry name" value="FAD/NAD-linked reductases, dimerisation (C-terminal) domain"/>
    <property type="match status" value="1"/>
</dbReference>
<evidence type="ECO:0000313" key="13">
    <source>
        <dbReference type="EMBL" id="EHM43717.1"/>
    </source>
</evidence>
<dbReference type="PROSITE" id="PS00076">
    <property type="entry name" value="PYRIDINE_REDOX_1"/>
    <property type="match status" value="1"/>
</dbReference>
<proteinExistence type="inferred from homology"/>
<feature type="domain" description="FAD/NAD(P)-binding" evidence="12">
    <location>
        <begin position="5"/>
        <end position="325"/>
    </location>
</feature>
<feature type="disulfide bond" description="Redox-active" evidence="9">
    <location>
        <begin position="41"/>
        <end position="46"/>
    </location>
</feature>
<dbReference type="EMBL" id="AGCJ01000005">
    <property type="protein sequence ID" value="EHM43717.1"/>
    <property type="molecule type" value="Genomic_DNA"/>
</dbReference>
<feature type="binding site" evidence="8">
    <location>
        <begin position="183"/>
        <end position="190"/>
    </location>
    <ligand>
        <name>NAD(+)</name>
        <dbReference type="ChEBI" id="CHEBI:57540"/>
    </ligand>
</feature>
<evidence type="ECO:0000256" key="7">
    <source>
        <dbReference type="ARBA" id="ARBA00023284"/>
    </source>
</evidence>
<dbReference type="PANTHER" id="PTHR43014:SF5">
    <property type="entry name" value="GLUTATHIONE REDUCTASE (NADPH)"/>
    <property type="match status" value="1"/>
</dbReference>